<proteinExistence type="inferred from homology"/>
<keyword evidence="12 18" id="KW-1133">Transmembrane helix</keyword>
<evidence type="ECO:0000256" key="8">
    <source>
        <dbReference type="ARBA" id="ARBA00022692"/>
    </source>
</evidence>
<feature type="transmembrane region" description="Helical" evidence="18">
    <location>
        <begin position="262"/>
        <end position="287"/>
    </location>
</feature>
<dbReference type="EC" id="7.1.1.2" evidence="4 18"/>
<dbReference type="InterPro" id="IPR003917">
    <property type="entry name" value="NADH_UbQ_OxRdtase_chain2"/>
</dbReference>
<evidence type="ECO:0000256" key="16">
    <source>
        <dbReference type="ARBA" id="ARBA00023136"/>
    </source>
</evidence>
<feature type="transmembrane region" description="Helical" evidence="18">
    <location>
        <begin position="307"/>
        <end position="325"/>
    </location>
</feature>
<dbReference type="PANTHER" id="PTHR46552">
    <property type="entry name" value="NADH-UBIQUINONE OXIDOREDUCTASE CHAIN 2"/>
    <property type="match status" value="1"/>
</dbReference>
<gene>
    <name evidence="20" type="primary">nad2</name>
</gene>
<evidence type="ECO:0000256" key="4">
    <source>
        <dbReference type="ARBA" id="ARBA00012944"/>
    </source>
</evidence>
<evidence type="ECO:0000256" key="17">
    <source>
        <dbReference type="ARBA" id="ARBA00049551"/>
    </source>
</evidence>
<evidence type="ECO:0000256" key="3">
    <source>
        <dbReference type="ARBA" id="ARBA00007012"/>
    </source>
</evidence>
<keyword evidence="9 18" id="KW-0999">Mitochondrion inner membrane</keyword>
<evidence type="ECO:0000256" key="1">
    <source>
        <dbReference type="ARBA" id="ARBA00003257"/>
    </source>
</evidence>
<feature type="transmembrane region" description="Helical" evidence="18">
    <location>
        <begin position="183"/>
        <end position="205"/>
    </location>
</feature>
<dbReference type="GO" id="GO:0006120">
    <property type="term" value="P:mitochondrial electron transport, NADH to ubiquinone"/>
    <property type="evidence" value="ECO:0007669"/>
    <property type="project" value="InterPro"/>
</dbReference>
<evidence type="ECO:0000259" key="19">
    <source>
        <dbReference type="Pfam" id="PF00361"/>
    </source>
</evidence>
<evidence type="ECO:0000256" key="11">
    <source>
        <dbReference type="ARBA" id="ARBA00022982"/>
    </source>
</evidence>
<comment type="function">
    <text evidence="18">Core subunit of the mitochondrial membrane respiratory chain NADH dehydrogenase (Complex I) which catalyzes electron transfer from NADH through the respiratory chain, using ubiquinone as an electron acceptor. Essential for the catalytic activity and assembly of complex I.</text>
</comment>
<evidence type="ECO:0000256" key="15">
    <source>
        <dbReference type="ARBA" id="ARBA00023128"/>
    </source>
</evidence>
<feature type="transmembrane region" description="Helical" evidence="18">
    <location>
        <begin position="230"/>
        <end position="250"/>
    </location>
</feature>
<dbReference type="PANTHER" id="PTHR46552:SF1">
    <property type="entry name" value="NADH-UBIQUINONE OXIDOREDUCTASE CHAIN 2"/>
    <property type="match status" value="1"/>
</dbReference>
<evidence type="ECO:0000256" key="2">
    <source>
        <dbReference type="ARBA" id="ARBA00004448"/>
    </source>
</evidence>
<feature type="domain" description="NADH:quinone oxidoreductase/Mrp antiporter transmembrane" evidence="19">
    <location>
        <begin position="80"/>
        <end position="275"/>
    </location>
</feature>
<comment type="catalytic activity">
    <reaction evidence="17 18">
        <text>a ubiquinone + NADH + 5 H(+)(in) = a ubiquinol + NAD(+) + 4 H(+)(out)</text>
        <dbReference type="Rhea" id="RHEA:29091"/>
        <dbReference type="Rhea" id="RHEA-COMP:9565"/>
        <dbReference type="Rhea" id="RHEA-COMP:9566"/>
        <dbReference type="ChEBI" id="CHEBI:15378"/>
        <dbReference type="ChEBI" id="CHEBI:16389"/>
        <dbReference type="ChEBI" id="CHEBI:17976"/>
        <dbReference type="ChEBI" id="CHEBI:57540"/>
        <dbReference type="ChEBI" id="CHEBI:57945"/>
        <dbReference type="EC" id="7.1.1.2"/>
    </reaction>
</comment>
<keyword evidence="8 18" id="KW-0812">Transmembrane</keyword>
<evidence type="ECO:0000256" key="13">
    <source>
        <dbReference type="ARBA" id="ARBA00023027"/>
    </source>
</evidence>
<evidence type="ECO:0000256" key="6">
    <source>
        <dbReference type="ARBA" id="ARBA00022448"/>
    </source>
</evidence>
<evidence type="ECO:0000313" key="20">
    <source>
        <dbReference type="EMBL" id="AFV32115.1"/>
    </source>
</evidence>
<accession>A0A096VHU0</accession>
<dbReference type="PRINTS" id="PR01436">
    <property type="entry name" value="NADHDHGNASE2"/>
</dbReference>
<keyword evidence="7 18" id="KW-0679">Respiratory chain</keyword>
<dbReference type="InterPro" id="IPR001750">
    <property type="entry name" value="ND/Mrp_TM"/>
</dbReference>
<protein>
    <recommendedName>
        <fullName evidence="5 18">NADH-ubiquinone oxidoreductase chain 2</fullName>
        <ecNumber evidence="4 18">7.1.1.2</ecNumber>
    </recommendedName>
</protein>
<keyword evidence="15 18" id="KW-0496">Mitochondrion</keyword>
<keyword evidence="16 18" id="KW-0472">Membrane</keyword>
<dbReference type="GO" id="GO:0005743">
    <property type="term" value="C:mitochondrial inner membrane"/>
    <property type="evidence" value="ECO:0007669"/>
    <property type="project" value="UniProtKB-SubCell"/>
</dbReference>
<comment type="similarity">
    <text evidence="3 18">Belongs to the complex I subunit 2 family.</text>
</comment>
<evidence type="ECO:0000256" key="14">
    <source>
        <dbReference type="ARBA" id="ARBA00023075"/>
    </source>
</evidence>
<feature type="transmembrane region" description="Helical" evidence="18">
    <location>
        <begin position="61"/>
        <end position="82"/>
    </location>
</feature>
<comment type="function">
    <text evidence="1">Core subunit of the mitochondrial membrane respiratory chain NADH dehydrogenase (Complex I) that is believed to belong to the minimal assembly required for catalysis. Complex I functions in the transfer of electrons from NADH to the respiratory chain. The immediate electron acceptor for the enzyme is believed to be ubiquinone.</text>
</comment>
<evidence type="ECO:0000256" key="9">
    <source>
        <dbReference type="ARBA" id="ARBA00022792"/>
    </source>
</evidence>
<feature type="domain" description="NADH:quinone oxidoreductase/Mrp antiporter transmembrane" evidence="19">
    <location>
        <begin position="24"/>
        <end position="79"/>
    </location>
</feature>
<dbReference type="EMBL" id="JX844626">
    <property type="protein sequence ID" value="AFV32115.1"/>
    <property type="molecule type" value="Genomic_DNA"/>
</dbReference>
<feature type="transmembrane region" description="Helical" evidence="18">
    <location>
        <begin position="88"/>
        <end position="106"/>
    </location>
</feature>
<dbReference type="InterPro" id="IPR050175">
    <property type="entry name" value="Complex_I_Subunit_2"/>
</dbReference>
<keyword evidence="10 18" id="KW-1278">Translocase</keyword>
<dbReference type="Pfam" id="PF00361">
    <property type="entry name" value="Proton_antipo_M"/>
    <property type="match status" value="2"/>
</dbReference>
<evidence type="ECO:0000256" key="5">
    <source>
        <dbReference type="ARBA" id="ARBA00021008"/>
    </source>
</evidence>
<name>A0A096VHU0_9HEMI</name>
<keyword evidence="13 18" id="KW-0520">NAD</keyword>
<comment type="subcellular location">
    <subcellularLocation>
        <location evidence="2 18">Mitochondrion inner membrane</location>
        <topology evidence="2 18">Multi-pass membrane protein</topology>
    </subcellularLocation>
</comment>
<evidence type="ECO:0000256" key="18">
    <source>
        <dbReference type="RuleBase" id="RU003403"/>
    </source>
</evidence>
<feature type="transmembrane region" description="Helical" evidence="18">
    <location>
        <begin position="31"/>
        <end position="49"/>
    </location>
</feature>
<evidence type="ECO:0000256" key="10">
    <source>
        <dbReference type="ARBA" id="ARBA00022967"/>
    </source>
</evidence>
<organism evidence="20">
    <name type="scientific">Aeneolamia contigua</name>
    <dbReference type="NCBI Taxonomy" id="295213"/>
    <lineage>
        <taxon>Eukaryota</taxon>
        <taxon>Metazoa</taxon>
        <taxon>Ecdysozoa</taxon>
        <taxon>Arthropoda</taxon>
        <taxon>Hexapoda</taxon>
        <taxon>Insecta</taxon>
        <taxon>Pterygota</taxon>
        <taxon>Neoptera</taxon>
        <taxon>Paraneoptera</taxon>
        <taxon>Hemiptera</taxon>
        <taxon>Auchenorrhyncha</taxon>
        <taxon>Cercopoidea</taxon>
        <taxon>Cercopidae</taxon>
        <taxon>Ischnorhininae</taxon>
        <taxon>Aeneolamia</taxon>
    </lineage>
</organism>
<reference evidence="20" key="1">
    <citation type="journal article" date="2014" name="PLoS ONE">
        <title>Comparative Analysis of the Mitochondrial Genomes of Callitettixini Spittlebugs (Hemiptera: Cercopidae) Confirms the Overall High Evolutionary Speed of the AT-Rich Region but Reveals the Presence of Short Conservative Elements at the Tribal Level.</title>
        <authorList>
            <person name="Liu J."/>
            <person name="Bu C."/>
            <person name="Wipfler B."/>
            <person name="Liang A."/>
        </authorList>
    </citation>
    <scope>NUCLEOTIDE SEQUENCE</scope>
</reference>
<keyword evidence="6" id="KW-0813">Transport</keyword>
<dbReference type="AlphaFoldDB" id="A0A096VHU0"/>
<sequence>MIKNWTKMPFTTFMFMSTIMALSSNNWLGSWMGLKINLIAFTSLMYMKLNYYTSESMMKYFIIRSMGSSILLLGIIILSLKIMENSTMMMMGLMIKLGVAPFHTWMISMMQSLNWMNCLILSTWQKIATLMLMSYIINKMSMINIMLSLIVGSIGGINQLSIKKMMAYSSINNMGWIIMSMMISMKLWMNYFIIYSMMISSLMMLTMKMKLNYLNQCLITSSSPLNKTNLSVTMLSLGGLPPMLGFLPKFMTMQSMSSNGNYMMLMLMISSSLITLYFYMQICVTMLTLNSSKLKWKLMLNKNSSIVMNAMCVMNMLGFIIIITMKSIN</sequence>
<dbReference type="GO" id="GO:0008137">
    <property type="term" value="F:NADH dehydrogenase (ubiquinone) activity"/>
    <property type="evidence" value="ECO:0007669"/>
    <property type="project" value="UniProtKB-EC"/>
</dbReference>
<keyword evidence="11 18" id="KW-0249">Electron transport</keyword>
<geneLocation type="mitochondrion" evidence="20"/>
<keyword evidence="14 18" id="KW-0830">Ubiquinone</keyword>
<evidence type="ECO:0000256" key="7">
    <source>
        <dbReference type="ARBA" id="ARBA00022660"/>
    </source>
</evidence>
<evidence type="ECO:0000256" key="12">
    <source>
        <dbReference type="ARBA" id="ARBA00022989"/>
    </source>
</evidence>
<feature type="transmembrane region" description="Helical" evidence="18">
    <location>
        <begin position="143"/>
        <end position="162"/>
    </location>
</feature>